<dbReference type="AlphaFoldDB" id="A0A6H5IL96"/>
<feature type="compositionally biased region" description="Low complexity" evidence="1">
    <location>
        <begin position="11"/>
        <end position="21"/>
    </location>
</feature>
<dbReference type="Proteomes" id="UP000479190">
    <property type="component" value="Unassembled WGS sequence"/>
</dbReference>
<dbReference type="EMBL" id="CADCXV010000813">
    <property type="protein sequence ID" value="CAB0036262.1"/>
    <property type="molecule type" value="Genomic_DNA"/>
</dbReference>
<evidence type="ECO:0000313" key="3">
    <source>
        <dbReference type="Proteomes" id="UP000479190"/>
    </source>
</evidence>
<feature type="compositionally biased region" description="Low complexity" evidence="1">
    <location>
        <begin position="67"/>
        <end position="76"/>
    </location>
</feature>
<organism evidence="2 3">
    <name type="scientific">Trichogramma brassicae</name>
    <dbReference type="NCBI Taxonomy" id="86971"/>
    <lineage>
        <taxon>Eukaryota</taxon>
        <taxon>Metazoa</taxon>
        <taxon>Ecdysozoa</taxon>
        <taxon>Arthropoda</taxon>
        <taxon>Hexapoda</taxon>
        <taxon>Insecta</taxon>
        <taxon>Pterygota</taxon>
        <taxon>Neoptera</taxon>
        <taxon>Endopterygota</taxon>
        <taxon>Hymenoptera</taxon>
        <taxon>Apocrita</taxon>
        <taxon>Proctotrupomorpha</taxon>
        <taxon>Chalcidoidea</taxon>
        <taxon>Trichogrammatidae</taxon>
        <taxon>Trichogramma</taxon>
    </lineage>
</organism>
<reference evidence="2 3" key="1">
    <citation type="submission" date="2020-02" db="EMBL/GenBank/DDBJ databases">
        <authorList>
            <person name="Ferguson B K."/>
        </authorList>
    </citation>
    <scope>NUCLEOTIDE SEQUENCE [LARGE SCALE GENOMIC DNA]</scope>
</reference>
<feature type="region of interest" description="Disordered" evidence="1">
    <location>
        <begin position="1"/>
        <end position="81"/>
    </location>
</feature>
<name>A0A6H5IL96_9HYME</name>
<sequence length="607" mass="68087">MDRKTERKTASRASSGNGNASILLEIATRRRQRSHRGSPGNRASDALTASQFYTYSERKVSENKLPAGRARGSGTRSRVRERNTLQLLKKLRLPRGQNPHRRRFSLIVARPDYDDDDNQSRPLRVLYILYILYGLDHVNRDKWQSKNNCTSTIDEKLYFHIVLVAGCSSSRSDVTTTVLRCEFYRCTWTHTHTSSSNCDAYRSEDKSQCHKSELQVTASCPRLEIAPSVRALTKTSRIFLSFHQKYTLKTTISDVQQQQPRQCIIHKILTSTTSNKRERKSTISATTSCATDRIDPENPAAINFPAPSPRDFERTAAAAAAVAAAATLLTPTTTSLSYSLRGSPVVLMLADNVPIVCPNVPGHIASAWARAPAVAYVCLTMQLCRCSCTTQLTEISQMRKPTRQTHIVRSRYDFSYRSGDVHLSSRARYYCDARARDFGSNPCEAYYIRLNYAIKVDELLQQEDFQVHRLRASRLAHGPPATTAHDVTLVALFQGRFFLHTPVAAAAAHPAEHILLSYLQRRWGRRRWRFCARGDRNINPLTPKVTILDNTLLIGAYWAILLSFLIPNLARRSWSYTAAAATFSDGILIVKTSSAACSSSSSSSDTK</sequence>
<evidence type="ECO:0000256" key="1">
    <source>
        <dbReference type="SAM" id="MobiDB-lite"/>
    </source>
</evidence>
<keyword evidence="3" id="KW-1185">Reference proteome</keyword>
<gene>
    <name evidence="2" type="ORF">TBRA_LOCUS8138</name>
</gene>
<protein>
    <submittedName>
        <fullName evidence="2">Uncharacterized protein</fullName>
    </submittedName>
</protein>
<proteinExistence type="predicted"/>
<accession>A0A6H5IL96</accession>
<evidence type="ECO:0000313" key="2">
    <source>
        <dbReference type="EMBL" id="CAB0036262.1"/>
    </source>
</evidence>